<organism evidence="2 3">
    <name type="scientific">Madurella mycetomatis</name>
    <dbReference type="NCBI Taxonomy" id="100816"/>
    <lineage>
        <taxon>Eukaryota</taxon>
        <taxon>Fungi</taxon>
        <taxon>Dikarya</taxon>
        <taxon>Ascomycota</taxon>
        <taxon>Pezizomycotina</taxon>
        <taxon>Sordariomycetes</taxon>
        <taxon>Sordariomycetidae</taxon>
        <taxon>Sordariales</taxon>
        <taxon>Sordariales incertae sedis</taxon>
        <taxon>Madurella</taxon>
    </lineage>
</organism>
<reference evidence="2 3" key="1">
    <citation type="journal article" date="2016" name="Genome Announc.">
        <title>Genome Sequence of Madurella mycetomatis mm55, Isolated from a Human Mycetoma Case in Sudan.</title>
        <authorList>
            <person name="Smit S."/>
            <person name="Derks M.F."/>
            <person name="Bervoets S."/>
            <person name="Fahal A."/>
            <person name="van Leeuwen W."/>
            <person name="van Belkum A."/>
            <person name="van de Sande W.W."/>
        </authorList>
    </citation>
    <scope>NUCLEOTIDE SEQUENCE [LARGE SCALE GENOMIC DNA]</scope>
    <source>
        <strain evidence="3">mm55</strain>
    </source>
</reference>
<accession>A0A175VWI9</accession>
<evidence type="ECO:0000313" key="3">
    <source>
        <dbReference type="Proteomes" id="UP000078237"/>
    </source>
</evidence>
<dbReference type="OrthoDB" id="5571888at2759"/>
<dbReference type="EMBL" id="LCTW02000251">
    <property type="protein sequence ID" value="KXX75743.1"/>
    <property type="molecule type" value="Genomic_DNA"/>
</dbReference>
<dbReference type="InterPro" id="IPR052895">
    <property type="entry name" value="HetReg/Transcr_Mod"/>
</dbReference>
<evidence type="ECO:0000313" key="2">
    <source>
        <dbReference type="EMBL" id="KXX75743.1"/>
    </source>
</evidence>
<gene>
    <name evidence="2" type="ORF">MMYC01_207116</name>
</gene>
<keyword evidence="3" id="KW-1185">Reference proteome</keyword>
<dbReference type="VEuPathDB" id="FungiDB:MMYC01_207116"/>
<protein>
    <submittedName>
        <fullName evidence="2">Heterokaryon incompatibility protein 6, OR allele</fullName>
    </submittedName>
</protein>
<dbReference type="Pfam" id="PF06985">
    <property type="entry name" value="HET"/>
    <property type="match status" value="1"/>
</dbReference>
<dbReference type="Proteomes" id="UP000078237">
    <property type="component" value="Unassembled WGS sequence"/>
</dbReference>
<dbReference type="PANTHER" id="PTHR24148">
    <property type="entry name" value="ANKYRIN REPEAT DOMAIN-CONTAINING PROTEIN 39 HOMOLOG-RELATED"/>
    <property type="match status" value="1"/>
</dbReference>
<dbReference type="PANTHER" id="PTHR24148:SF64">
    <property type="entry name" value="HETEROKARYON INCOMPATIBILITY DOMAIN-CONTAINING PROTEIN"/>
    <property type="match status" value="1"/>
</dbReference>
<dbReference type="AlphaFoldDB" id="A0A175VWI9"/>
<sequence length="497" mass="57190">MQSTFSYKPLPPKSIRVIKLRPAHRAEDPLRCTIAVVSLGRVATRPYEALSYVWGEPARQWPLECDGKELLVTRNCRDALVHLRRRFTPRMLWIDAICINQGDTDEADTERNRQVAMMGEIYLNAARVLVWLPPARASTRALFRYLRVVHFFNIIENDYPRLGDILYYVVTRHFDVRHAFCAAYLAIPQLSNNSRPRRDLVLPRWRLYLALRGNSLETIPPTRFERDAQKEFELGLLGELRNLKATVPHDRIYSLYAVFQAMGLYLPAPDYKKDIAQVFEEAALTYIQGRQNLDIIAVTPPPVEGSGFPSWVPNWLTPGSNSDMLIWKMAQFEVKRPVGTLVLTEKTGNACLEWCQLMHSLEAYPSGEDPKEIERILLRPYHHAVTDGELAIWWRWVLHGYGGPPPKNDATLDIMMEKRKRRGKWLVFCLDTGHYGTAHHLCQVGDEISLLASLNPLVLRRQKEEREFRIVTPAYCVGAMNGDVHVRAEELEEIVLV</sequence>
<evidence type="ECO:0000259" key="1">
    <source>
        <dbReference type="Pfam" id="PF06985"/>
    </source>
</evidence>
<feature type="domain" description="Heterokaryon incompatibility" evidence="1">
    <location>
        <begin position="47"/>
        <end position="147"/>
    </location>
</feature>
<comment type="caution">
    <text evidence="2">The sequence shown here is derived from an EMBL/GenBank/DDBJ whole genome shotgun (WGS) entry which is preliminary data.</text>
</comment>
<proteinExistence type="predicted"/>
<dbReference type="InterPro" id="IPR010730">
    <property type="entry name" value="HET"/>
</dbReference>
<name>A0A175VWI9_9PEZI</name>